<comment type="caution">
    <text evidence="5">The sequence shown here is derived from an EMBL/GenBank/DDBJ whole genome shotgun (WGS) entry which is preliminary data.</text>
</comment>
<dbReference type="SUPFAM" id="SSF46894">
    <property type="entry name" value="C-terminal effector domain of the bipartite response regulators"/>
    <property type="match status" value="1"/>
</dbReference>
<evidence type="ECO:0000256" key="2">
    <source>
        <dbReference type="PROSITE-ProRule" id="PRU00169"/>
    </source>
</evidence>
<dbReference type="InterPro" id="IPR011006">
    <property type="entry name" value="CheY-like_superfamily"/>
</dbReference>
<accession>A0ABV6QQU8</accession>
<evidence type="ECO:0000256" key="1">
    <source>
        <dbReference type="ARBA" id="ARBA00023125"/>
    </source>
</evidence>
<dbReference type="CDD" id="cd06170">
    <property type="entry name" value="LuxR_C_like"/>
    <property type="match status" value="1"/>
</dbReference>
<keyword evidence="1 5" id="KW-0238">DNA-binding</keyword>
<sequence>MRGALAAVLSRETDLTVVAELERADDVLTSNRGPHVVILDPLLPGDIGIEELCRRLAGPGVLILLERDEASSPLALALLRQAPRVGLLATDATPDDLVEAVRQVATGKPVLDIELAMAALRAGDNPLTDREAEVLRMVRTGATAPEIARALCLSAGTVRNYLSRILSKTGARSRIDAIRKAQDAGWI</sequence>
<dbReference type="Gene3D" id="3.40.50.2300">
    <property type="match status" value="1"/>
</dbReference>
<dbReference type="PANTHER" id="PTHR43214:SF42">
    <property type="entry name" value="TRANSCRIPTIONAL REGULATORY PROTEIN DESR"/>
    <property type="match status" value="1"/>
</dbReference>
<feature type="modified residue" description="4-aspartylphosphate" evidence="2">
    <location>
        <position position="40"/>
    </location>
</feature>
<dbReference type="GO" id="GO:0003677">
    <property type="term" value="F:DNA binding"/>
    <property type="evidence" value="ECO:0007669"/>
    <property type="project" value="UniProtKB-KW"/>
</dbReference>
<dbReference type="PROSITE" id="PS50110">
    <property type="entry name" value="RESPONSE_REGULATORY"/>
    <property type="match status" value="1"/>
</dbReference>
<evidence type="ECO:0000313" key="5">
    <source>
        <dbReference type="EMBL" id="MFC0627016.1"/>
    </source>
</evidence>
<gene>
    <name evidence="5" type="ORF">ACFFGN_23245</name>
</gene>
<feature type="domain" description="Response regulatory" evidence="4">
    <location>
        <begin position="1"/>
        <end position="105"/>
    </location>
</feature>
<dbReference type="EMBL" id="JBHLTC010000030">
    <property type="protein sequence ID" value="MFC0627016.1"/>
    <property type="molecule type" value="Genomic_DNA"/>
</dbReference>
<evidence type="ECO:0000259" key="4">
    <source>
        <dbReference type="PROSITE" id="PS50110"/>
    </source>
</evidence>
<evidence type="ECO:0000313" key="6">
    <source>
        <dbReference type="Proteomes" id="UP001589890"/>
    </source>
</evidence>
<dbReference type="PROSITE" id="PS00622">
    <property type="entry name" value="HTH_LUXR_1"/>
    <property type="match status" value="1"/>
</dbReference>
<dbReference type="PRINTS" id="PR00038">
    <property type="entry name" value="HTHLUXR"/>
</dbReference>
<reference evidence="5 6" key="1">
    <citation type="submission" date="2024-09" db="EMBL/GenBank/DDBJ databases">
        <authorList>
            <person name="Sun Q."/>
            <person name="Mori K."/>
        </authorList>
    </citation>
    <scope>NUCLEOTIDE SEQUENCE [LARGE SCALE GENOMIC DNA]</scope>
    <source>
        <strain evidence="5 6">CGMCC 1.15906</strain>
    </source>
</reference>
<dbReference type="Proteomes" id="UP001589890">
    <property type="component" value="Unassembled WGS sequence"/>
</dbReference>
<protein>
    <submittedName>
        <fullName evidence="5">DNA-binding response regulator</fullName>
    </submittedName>
</protein>
<dbReference type="SMART" id="SM00421">
    <property type="entry name" value="HTH_LUXR"/>
    <property type="match status" value="1"/>
</dbReference>
<feature type="domain" description="HTH luxR-type" evidence="3">
    <location>
        <begin position="120"/>
        <end position="185"/>
    </location>
</feature>
<dbReference type="InterPro" id="IPR001789">
    <property type="entry name" value="Sig_transdc_resp-reg_receiver"/>
</dbReference>
<dbReference type="Pfam" id="PF00196">
    <property type="entry name" value="GerE"/>
    <property type="match status" value="1"/>
</dbReference>
<dbReference type="InterPro" id="IPR016032">
    <property type="entry name" value="Sig_transdc_resp-reg_C-effctor"/>
</dbReference>
<proteinExistence type="predicted"/>
<evidence type="ECO:0000259" key="3">
    <source>
        <dbReference type="PROSITE" id="PS50043"/>
    </source>
</evidence>
<dbReference type="PROSITE" id="PS50043">
    <property type="entry name" value="HTH_LUXR_2"/>
    <property type="match status" value="1"/>
</dbReference>
<organism evidence="5 6">
    <name type="scientific">Kribbella deserti</name>
    <dbReference type="NCBI Taxonomy" id="1926257"/>
    <lineage>
        <taxon>Bacteria</taxon>
        <taxon>Bacillati</taxon>
        <taxon>Actinomycetota</taxon>
        <taxon>Actinomycetes</taxon>
        <taxon>Propionibacteriales</taxon>
        <taxon>Kribbellaceae</taxon>
        <taxon>Kribbella</taxon>
    </lineage>
</organism>
<dbReference type="RefSeq" id="WP_380051228.1">
    <property type="nucleotide sequence ID" value="NZ_JBHLTC010000030.1"/>
</dbReference>
<keyword evidence="6" id="KW-1185">Reference proteome</keyword>
<dbReference type="InterPro" id="IPR000792">
    <property type="entry name" value="Tscrpt_reg_LuxR_C"/>
</dbReference>
<dbReference type="PANTHER" id="PTHR43214">
    <property type="entry name" value="TWO-COMPONENT RESPONSE REGULATOR"/>
    <property type="match status" value="1"/>
</dbReference>
<dbReference type="InterPro" id="IPR039420">
    <property type="entry name" value="WalR-like"/>
</dbReference>
<name>A0ABV6QQU8_9ACTN</name>
<dbReference type="SUPFAM" id="SSF52172">
    <property type="entry name" value="CheY-like"/>
    <property type="match status" value="1"/>
</dbReference>
<keyword evidence="2" id="KW-0597">Phosphoprotein</keyword>